<dbReference type="EMBL" id="QXFX01000336">
    <property type="protein sequence ID" value="KAE9119750.1"/>
    <property type="molecule type" value="Genomic_DNA"/>
</dbReference>
<reference evidence="12 13" key="1">
    <citation type="submission" date="2018-08" db="EMBL/GenBank/DDBJ databases">
        <title>Genomic investigation of the strawberry pathogen Phytophthora fragariae indicates pathogenicity is determined by transcriptional variation in three key races.</title>
        <authorList>
            <person name="Adams T.M."/>
            <person name="Armitage A.D."/>
            <person name="Sobczyk M.K."/>
            <person name="Bates H.J."/>
            <person name="Dunwell J.M."/>
            <person name="Nellist C.F."/>
            <person name="Harrison R.J."/>
        </authorList>
    </citation>
    <scope>NUCLEOTIDE SEQUENCE [LARGE SCALE GENOMIC DNA]</scope>
    <source>
        <strain evidence="10 14">A4</strain>
        <strain evidence="8 15">BC-1</strain>
        <strain evidence="9 19">BC-23</strain>
        <strain evidence="7 13">NOV-27</strain>
        <strain evidence="6 16">NOV-5</strain>
        <strain evidence="5 17">NOV-71</strain>
        <strain evidence="11 20">NOV-77</strain>
        <strain evidence="2 12">NOV-9</strain>
        <strain evidence="4 21">ONT-3</strain>
        <strain evidence="3 18">SCRP245</strain>
    </source>
</reference>
<evidence type="ECO:0000313" key="21">
    <source>
        <dbReference type="Proteomes" id="UP000488956"/>
    </source>
</evidence>
<dbReference type="Proteomes" id="UP000476176">
    <property type="component" value="Unassembled WGS sequence"/>
</dbReference>
<evidence type="ECO:0000313" key="10">
    <source>
        <dbReference type="EMBL" id="KAE9312091.1"/>
    </source>
</evidence>
<dbReference type="EMBL" id="QXGC01000433">
    <property type="protein sequence ID" value="KAE9235760.1"/>
    <property type="molecule type" value="Genomic_DNA"/>
</dbReference>
<evidence type="ECO:0000313" key="12">
    <source>
        <dbReference type="Proteomes" id="UP000429523"/>
    </source>
</evidence>
<accession>A0A6A3U4S7</accession>
<dbReference type="EMBL" id="QXGE01000452">
    <property type="protein sequence ID" value="KAE9312091.1"/>
    <property type="molecule type" value="Genomic_DNA"/>
</dbReference>
<evidence type="ECO:0000313" key="19">
    <source>
        <dbReference type="Proteomes" id="UP000476176"/>
    </source>
</evidence>
<dbReference type="Proteomes" id="UP000488956">
    <property type="component" value="Unassembled WGS sequence"/>
</dbReference>
<evidence type="ECO:0000313" key="8">
    <source>
        <dbReference type="EMBL" id="KAE9235740.1"/>
    </source>
</evidence>
<dbReference type="Proteomes" id="UP000460718">
    <property type="component" value="Unassembled WGS sequence"/>
</dbReference>
<dbReference type="EMBL" id="QXFZ01000227">
    <property type="protein sequence ID" value="KAE9125874.1"/>
    <property type="molecule type" value="Genomic_DNA"/>
</dbReference>
<evidence type="ECO:0000313" key="14">
    <source>
        <dbReference type="Proteomes" id="UP000437068"/>
    </source>
</evidence>
<evidence type="ECO:0000313" key="3">
    <source>
        <dbReference type="EMBL" id="KAE9012603.1"/>
    </source>
</evidence>
<evidence type="ECO:0000256" key="1">
    <source>
        <dbReference type="SAM" id="SignalP"/>
    </source>
</evidence>
<keyword evidence="1" id="KW-0732">Signal</keyword>
<feature type="signal peptide" evidence="1">
    <location>
        <begin position="1"/>
        <end position="24"/>
    </location>
</feature>
<evidence type="ECO:0000313" key="9">
    <source>
        <dbReference type="EMBL" id="KAE9235760.1"/>
    </source>
</evidence>
<evidence type="ECO:0000313" key="17">
    <source>
        <dbReference type="Proteomes" id="UP000441208"/>
    </source>
</evidence>
<dbReference type="Proteomes" id="UP000437068">
    <property type="component" value="Unassembled WGS sequence"/>
</dbReference>
<evidence type="ECO:0000313" key="18">
    <source>
        <dbReference type="Proteomes" id="UP000460718"/>
    </source>
</evidence>
<evidence type="ECO:0000313" key="5">
    <source>
        <dbReference type="EMBL" id="KAE9125874.1"/>
    </source>
</evidence>
<evidence type="ECO:0000313" key="11">
    <source>
        <dbReference type="EMBL" id="KAE9344478.1"/>
    </source>
</evidence>
<dbReference type="EMBL" id="QXGA01000454">
    <property type="protein sequence ID" value="KAE9145698.1"/>
    <property type="molecule type" value="Genomic_DNA"/>
</dbReference>
<dbReference type="Proteomes" id="UP000440732">
    <property type="component" value="Unassembled WGS sequence"/>
</dbReference>
<evidence type="ECO:0000313" key="20">
    <source>
        <dbReference type="Proteomes" id="UP000486351"/>
    </source>
</evidence>
<dbReference type="AlphaFoldDB" id="A0A6A3U4S7"/>
<dbReference type="Proteomes" id="UP000486351">
    <property type="component" value="Unassembled WGS sequence"/>
</dbReference>
<name>A0A6A3U4S7_9STRA</name>
<dbReference type="EMBL" id="QXFY01000434">
    <property type="protein sequence ID" value="KAE9344478.1"/>
    <property type="molecule type" value="Genomic_DNA"/>
</dbReference>
<organism evidence="6 16">
    <name type="scientific">Phytophthora fragariae</name>
    <dbReference type="NCBI Taxonomy" id="53985"/>
    <lineage>
        <taxon>Eukaryota</taxon>
        <taxon>Sar</taxon>
        <taxon>Stramenopiles</taxon>
        <taxon>Oomycota</taxon>
        <taxon>Peronosporomycetes</taxon>
        <taxon>Peronosporales</taxon>
        <taxon>Peronosporaceae</taxon>
        <taxon>Phytophthora</taxon>
    </lineage>
</organism>
<evidence type="ECO:0008006" key="22">
    <source>
        <dbReference type="Google" id="ProtNLM"/>
    </source>
</evidence>
<evidence type="ECO:0000313" key="13">
    <source>
        <dbReference type="Proteomes" id="UP000433483"/>
    </source>
</evidence>
<dbReference type="EMBL" id="QXGD01000522">
    <property type="protein sequence ID" value="KAE9235740.1"/>
    <property type="molecule type" value="Genomic_DNA"/>
</dbReference>
<comment type="caution">
    <text evidence="6">The sequence shown here is derived from an EMBL/GenBank/DDBJ whole genome shotgun (WGS) entry which is preliminary data.</text>
</comment>
<feature type="chain" id="PRO_5036380650" description="RxLR effector protein" evidence="1">
    <location>
        <begin position="25"/>
        <end position="60"/>
    </location>
</feature>
<dbReference type="Proteomes" id="UP000433483">
    <property type="component" value="Unassembled WGS sequence"/>
</dbReference>
<dbReference type="EMBL" id="QXFW01000426">
    <property type="protein sequence ID" value="KAE9012603.1"/>
    <property type="molecule type" value="Genomic_DNA"/>
</dbReference>
<evidence type="ECO:0000313" key="6">
    <source>
        <dbReference type="EMBL" id="KAE9145698.1"/>
    </source>
</evidence>
<evidence type="ECO:0000313" key="16">
    <source>
        <dbReference type="Proteomes" id="UP000440732"/>
    </source>
</evidence>
<gene>
    <name evidence="10" type="ORF">PF001_g9408</name>
    <name evidence="8" type="ORF">PF002_g11433</name>
    <name evidence="9" type="ORF">PF004_g9024</name>
    <name evidence="7" type="ORF">PF005_g10197</name>
    <name evidence="6" type="ORF">PF006_g9478</name>
    <name evidence="5" type="ORF">PF007_g6201</name>
    <name evidence="11" type="ORF">PF008_g9194</name>
    <name evidence="2" type="ORF">PF009_g11380</name>
    <name evidence="4" type="ORF">PF010_g7743</name>
    <name evidence="3" type="ORF">PF011_g8847</name>
</gene>
<dbReference type="Proteomes" id="UP000440367">
    <property type="component" value="Unassembled WGS sequence"/>
</dbReference>
<proteinExistence type="predicted"/>
<sequence>MTQVQLMVAFVSMASCSTCPLTDAQSSVLVVGPCSQRAARLHHSHHVTDVSPIGQNTCTF</sequence>
<dbReference type="Proteomes" id="UP000429523">
    <property type="component" value="Unassembled WGS sequence"/>
</dbReference>
<evidence type="ECO:0000313" key="15">
    <source>
        <dbReference type="Proteomes" id="UP000440367"/>
    </source>
</evidence>
<dbReference type="EMBL" id="QXGF01000537">
    <property type="protein sequence ID" value="KAE8938754.1"/>
    <property type="molecule type" value="Genomic_DNA"/>
</dbReference>
<dbReference type="EMBL" id="QXGB01000479">
    <property type="protein sequence ID" value="KAE9213444.1"/>
    <property type="molecule type" value="Genomic_DNA"/>
</dbReference>
<keyword evidence="13" id="KW-1185">Reference proteome</keyword>
<protein>
    <recommendedName>
        <fullName evidence="22">RxLR effector protein</fullName>
    </recommendedName>
</protein>
<evidence type="ECO:0000313" key="2">
    <source>
        <dbReference type="EMBL" id="KAE8938754.1"/>
    </source>
</evidence>
<evidence type="ECO:0000313" key="4">
    <source>
        <dbReference type="EMBL" id="KAE9119750.1"/>
    </source>
</evidence>
<dbReference type="Proteomes" id="UP000441208">
    <property type="component" value="Unassembled WGS sequence"/>
</dbReference>
<evidence type="ECO:0000313" key="7">
    <source>
        <dbReference type="EMBL" id="KAE9213444.1"/>
    </source>
</evidence>